<sequence length="783" mass="86843">MPKNTMEQKFTEFLLRWRHWLAILSVLLTAILGFGIRDLYLESDYKIYFEEDEPQLVAHEAIQDTYTSTDNLAILLRPKEGDLFNSRVLTAIYELTEHAWQTPFVMRVDSITNFQHTEANGDDLLVEDLVLAPADLSADKIAKVKRIALTEKQLVNRMVSADGKTALVNVNLELPPEVDKTADLETQKAQRAKRDASHPEVVAFGRAAVREFQARYPELEMHIAGVSKITNSFNESAQRDASSLIPLMYLVILLLLIFFFRSIGTVVATLLVIACASIAAVGSAGWIGYPINTVNVMTPTIVLTIAVCDAVHLLSVYLRGLGEELSPLEAMAESLRLNLQPIILTSITTAVGFLTLNFSISPPFVELGNMTAIGVMWAMVLTFTLLPSVVMLLTRKGNMVADKQRWMSRYAHWVVANRHKALVVSILSAVLLISFLPRNQLDDDPIAYFQRGVPFRESIEFSIKYLPGVKDINFTLNCGTSSCVSDPDFLTTLDQFSRFLEAQPYVVHVGSYVDVIKRLNRSMNGDDPAYYAIPERADLAAQYNLMYEMSLPYGLDLNNQLNLDKSATKISVITQKMTNLELIDLAERSHQWLKTNYQASVEPGSSVSLMFAHIGANNIRSMLWGGLFAIIGVTITILIALRSFRYALISMIPNAIPAFMAFGLWGLLVGQVNMAVAAVFSISLGILVDDTVHFISKYRRARQIKGLSPESAIHYAFENVGSALIVTTVVLACGFGVLTTSDFNLNAMSGALTAITILIALIFDFLILPPILMLFDREATTLS</sequence>
<keyword evidence="5 6" id="KW-0472">Membrane</keyword>
<dbReference type="Gene3D" id="1.20.1640.10">
    <property type="entry name" value="Multidrug efflux transporter AcrB transmembrane domain"/>
    <property type="match status" value="2"/>
</dbReference>
<organism evidence="8 9">
    <name type="scientific">Arenicella chitinivorans</name>
    <dbReference type="NCBI Taxonomy" id="1329800"/>
    <lineage>
        <taxon>Bacteria</taxon>
        <taxon>Pseudomonadati</taxon>
        <taxon>Pseudomonadota</taxon>
        <taxon>Gammaproteobacteria</taxon>
        <taxon>Arenicellales</taxon>
        <taxon>Arenicellaceae</taxon>
        <taxon>Arenicella</taxon>
    </lineage>
</organism>
<evidence type="ECO:0000256" key="5">
    <source>
        <dbReference type="ARBA" id="ARBA00023136"/>
    </source>
</evidence>
<dbReference type="AlphaFoldDB" id="A0A918VTF7"/>
<feature type="transmembrane region" description="Helical" evidence="6">
    <location>
        <begin position="716"/>
        <end position="738"/>
    </location>
</feature>
<evidence type="ECO:0000313" key="8">
    <source>
        <dbReference type="EMBL" id="GHA21638.1"/>
    </source>
</evidence>
<feature type="transmembrane region" description="Helical" evidence="6">
    <location>
        <begin position="301"/>
        <end position="321"/>
    </location>
</feature>
<comment type="subcellular location">
    <subcellularLocation>
        <location evidence="1">Cell membrane</location>
        <topology evidence="1">Multi-pass membrane protein</topology>
    </subcellularLocation>
</comment>
<feature type="transmembrane region" description="Helical" evidence="6">
    <location>
        <begin position="372"/>
        <end position="394"/>
    </location>
</feature>
<evidence type="ECO:0000256" key="2">
    <source>
        <dbReference type="ARBA" id="ARBA00022475"/>
    </source>
</evidence>
<protein>
    <submittedName>
        <fullName evidence="8">RND transporter</fullName>
    </submittedName>
</protein>
<evidence type="ECO:0000256" key="1">
    <source>
        <dbReference type="ARBA" id="ARBA00004651"/>
    </source>
</evidence>
<evidence type="ECO:0000313" key="9">
    <source>
        <dbReference type="Proteomes" id="UP000614811"/>
    </source>
</evidence>
<reference evidence="8" key="2">
    <citation type="submission" date="2020-09" db="EMBL/GenBank/DDBJ databases">
        <authorList>
            <person name="Sun Q."/>
            <person name="Kim S."/>
        </authorList>
    </citation>
    <scope>NUCLEOTIDE SEQUENCE</scope>
    <source>
        <strain evidence="8">KCTC 12711</strain>
    </source>
</reference>
<feature type="transmembrane region" description="Helical" evidence="6">
    <location>
        <begin position="750"/>
        <end position="775"/>
    </location>
</feature>
<dbReference type="Proteomes" id="UP000614811">
    <property type="component" value="Unassembled WGS sequence"/>
</dbReference>
<dbReference type="InterPro" id="IPR050545">
    <property type="entry name" value="Mycobact_MmpL"/>
</dbReference>
<keyword evidence="3 6" id="KW-0812">Transmembrane</keyword>
<proteinExistence type="predicted"/>
<dbReference type="InterPro" id="IPR004869">
    <property type="entry name" value="MMPL_dom"/>
</dbReference>
<dbReference type="SUPFAM" id="SSF82866">
    <property type="entry name" value="Multidrug efflux transporter AcrB transmembrane domain"/>
    <property type="match status" value="2"/>
</dbReference>
<keyword evidence="2" id="KW-1003">Cell membrane</keyword>
<dbReference type="InterPro" id="IPR000731">
    <property type="entry name" value="SSD"/>
</dbReference>
<evidence type="ECO:0000259" key="7">
    <source>
        <dbReference type="PROSITE" id="PS50156"/>
    </source>
</evidence>
<feature type="transmembrane region" description="Helical" evidence="6">
    <location>
        <begin position="20"/>
        <end position="40"/>
    </location>
</feature>
<gene>
    <name evidence="8" type="ORF">GCM10008090_34450</name>
</gene>
<name>A0A918VTF7_9GAMM</name>
<feature type="transmembrane region" description="Helical" evidence="6">
    <location>
        <begin position="241"/>
        <end position="260"/>
    </location>
</feature>
<dbReference type="EMBL" id="BMXA01000010">
    <property type="protein sequence ID" value="GHA21638.1"/>
    <property type="molecule type" value="Genomic_DNA"/>
</dbReference>
<keyword evidence="9" id="KW-1185">Reference proteome</keyword>
<feature type="transmembrane region" description="Helical" evidence="6">
    <location>
        <begin position="342"/>
        <end position="360"/>
    </location>
</feature>
<feature type="transmembrane region" description="Helical" evidence="6">
    <location>
        <begin position="648"/>
        <end position="668"/>
    </location>
</feature>
<dbReference type="Pfam" id="PF03176">
    <property type="entry name" value="MMPL"/>
    <property type="match status" value="2"/>
</dbReference>
<feature type="transmembrane region" description="Helical" evidence="6">
    <location>
        <begin position="622"/>
        <end position="641"/>
    </location>
</feature>
<feature type="transmembrane region" description="Helical" evidence="6">
    <location>
        <begin position="674"/>
        <end position="695"/>
    </location>
</feature>
<feature type="domain" description="SSD" evidence="7">
    <location>
        <begin position="267"/>
        <end position="392"/>
    </location>
</feature>
<keyword evidence="4 6" id="KW-1133">Transmembrane helix</keyword>
<evidence type="ECO:0000256" key="4">
    <source>
        <dbReference type="ARBA" id="ARBA00022989"/>
    </source>
</evidence>
<evidence type="ECO:0000256" key="3">
    <source>
        <dbReference type="ARBA" id="ARBA00022692"/>
    </source>
</evidence>
<dbReference type="GO" id="GO:0005886">
    <property type="term" value="C:plasma membrane"/>
    <property type="evidence" value="ECO:0007669"/>
    <property type="project" value="UniProtKB-SubCell"/>
</dbReference>
<evidence type="ECO:0000256" key="6">
    <source>
        <dbReference type="SAM" id="Phobius"/>
    </source>
</evidence>
<comment type="caution">
    <text evidence="8">The sequence shown here is derived from an EMBL/GenBank/DDBJ whole genome shotgun (WGS) entry which is preliminary data.</text>
</comment>
<feature type="transmembrane region" description="Helical" evidence="6">
    <location>
        <begin position="267"/>
        <end position="289"/>
    </location>
</feature>
<dbReference type="PANTHER" id="PTHR33406:SF12">
    <property type="entry name" value="BLR2997 PROTEIN"/>
    <property type="match status" value="1"/>
</dbReference>
<dbReference type="PROSITE" id="PS50156">
    <property type="entry name" value="SSD"/>
    <property type="match status" value="1"/>
</dbReference>
<accession>A0A918VTF7</accession>
<reference evidence="8" key="1">
    <citation type="journal article" date="2014" name="Int. J. Syst. Evol. Microbiol.">
        <title>Complete genome sequence of Corynebacterium casei LMG S-19264T (=DSM 44701T), isolated from a smear-ripened cheese.</title>
        <authorList>
            <consortium name="US DOE Joint Genome Institute (JGI-PGF)"/>
            <person name="Walter F."/>
            <person name="Albersmeier A."/>
            <person name="Kalinowski J."/>
            <person name="Ruckert C."/>
        </authorList>
    </citation>
    <scope>NUCLEOTIDE SEQUENCE</scope>
    <source>
        <strain evidence="8">KCTC 12711</strain>
    </source>
</reference>
<dbReference type="PANTHER" id="PTHR33406">
    <property type="entry name" value="MEMBRANE PROTEIN MJ1562-RELATED"/>
    <property type="match status" value="1"/>
</dbReference>
<feature type="transmembrane region" description="Helical" evidence="6">
    <location>
        <begin position="415"/>
        <end position="436"/>
    </location>
</feature>